<name>A0ABT9U5E4_PAEHA</name>
<proteinExistence type="predicted"/>
<protein>
    <submittedName>
        <fullName evidence="1">Uncharacterized protein</fullName>
    </submittedName>
</protein>
<sequence length="63" mass="7323">MRNALPRIERILKYLEQHQAEGHARTAIKEWLLASRAVIDSCIDSLEEKSNTPHARKIDIKEE</sequence>
<evidence type="ECO:0000313" key="1">
    <source>
        <dbReference type="EMBL" id="MDQ0114233.1"/>
    </source>
</evidence>
<dbReference type="RefSeq" id="WP_307205558.1">
    <property type="nucleotide sequence ID" value="NZ_JAUSSU010000007.1"/>
</dbReference>
<comment type="caution">
    <text evidence="1">The sequence shown here is derived from an EMBL/GenBank/DDBJ whole genome shotgun (WGS) entry which is preliminary data.</text>
</comment>
<evidence type="ECO:0000313" key="2">
    <source>
        <dbReference type="Proteomes" id="UP001229346"/>
    </source>
</evidence>
<organism evidence="1 2">
    <name type="scientific">Paenibacillus harenae</name>
    <dbReference type="NCBI Taxonomy" id="306543"/>
    <lineage>
        <taxon>Bacteria</taxon>
        <taxon>Bacillati</taxon>
        <taxon>Bacillota</taxon>
        <taxon>Bacilli</taxon>
        <taxon>Bacillales</taxon>
        <taxon>Paenibacillaceae</taxon>
        <taxon>Paenibacillus</taxon>
    </lineage>
</organism>
<reference evidence="1 2" key="1">
    <citation type="submission" date="2023-07" db="EMBL/GenBank/DDBJ databases">
        <title>Sorghum-associated microbial communities from plants grown in Nebraska, USA.</title>
        <authorList>
            <person name="Schachtman D."/>
        </authorList>
    </citation>
    <scope>NUCLEOTIDE SEQUENCE [LARGE SCALE GENOMIC DNA]</scope>
    <source>
        <strain evidence="1 2">CC482</strain>
    </source>
</reference>
<keyword evidence="2" id="KW-1185">Reference proteome</keyword>
<accession>A0ABT9U5E4</accession>
<gene>
    <name evidence="1" type="ORF">J2T15_003688</name>
</gene>
<dbReference type="EMBL" id="JAUSSU010000007">
    <property type="protein sequence ID" value="MDQ0114233.1"/>
    <property type="molecule type" value="Genomic_DNA"/>
</dbReference>
<dbReference type="Proteomes" id="UP001229346">
    <property type="component" value="Unassembled WGS sequence"/>
</dbReference>